<keyword evidence="8" id="KW-0645">Protease</keyword>
<evidence type="ECO:0000313" key="17">
    <source>
        <dbReference type="EMBL" id="CAD7393770.1"/>
    </source>
</evidence>
<keyword evidence="9" id="KW-0479">Metal-binding</keyword>
<dbReference type="InterPro" id="IPR038765">
    <property type="entry name" value="Papain-like_cys_pep_sf"/>
</dbReference>
<dbReference type="PANTHER" id="PTHR11830">
    <property type="entry name" value="40S RIBOSOMAL PROTEIN S3A"/>
    <property type="match status" value="1"/>
</dbReference>
<keyword evidence="6" id="KW-0963">Cytoplasm</keyword>
<feature type="domain" description="CAP-Gly" evidence="16">
    <location>
        <begin position="763"/>
        <end position="796"/>
    </location>
</feature>
<evidence type="ECO:0000256" key="1">
    <source>
        <dbReference type="ARBA" id="ARBA00000707"/>
    </source>
</evidence>
<evidence type="ECO:0000259" key="15">
    <source>
        <dbReference type="PROSITE" id="PS50235"/>
    </source>
</evidence>
<feature type="region of interest" description="Disordered" evidence="14">
    <location>
        <begin position="490"/>
        <end position="526"/>
    </location>
</feature>
<evidence type="ECO:0000256" key="12">
    <source>
        <dbReference type="ARBA" id="ARBA00022807"/>
    </source>
</evidence>
<evidence type="ECO:0000256" key="13">
    <source>
        <dbReference type="ARBA" id="ARBA00022833"/>
    </source>
</evidence>
<dbReference type="EC" id="3.4.19.12" evidence="5"/>
<protein>
    <recommendedName>
        <fullName evidence="5">ubiquitinyl hydrolase 1</fullName>
        <ecNumber evidence="5">3.4.19.12</ecNumber>
    </recommendedName>
</protein>
<keyword evidence="11" id="KW-0378">Hydrolase</keyword>
<evidence type="ECO:0000256" key="4">
    <source>
        <dbReference type="ARBA" id="ARBA00009085"/>
    </source>
</evidence>
<dbReference type="PROSITE" id="PS50245">
    <property type="entry name" value="CAP_GLY_2"/>
    <property type="match status" value="1"/>
</dbReference>
<evidence type="ECO:0000259" key="16">
    <source>
        <dbReference type="PROSITE" id="PS50245"/>
    </source>
</evidence>
<keyword evidence="13" id="KW-0862">Zinc</keyword>
<keyword evidence="12" id="KW-0788">Thiol protease</keyword>
<dbReference type="GO" id="GO:0046872">
    <property type="term" value="F:metal ion binding"/>
    <property type="evidence" value="ECO:0007669"/>
    <property type="project" value="UniProtKB-KW"/>
</dbReference>
<reference evidence="17" key="1">
    <citation type="submission" date="2020-11" db="EMBL/GenBank/DDBJ databases">
        <authorList>
            <person name="Tran Van P."/>
        </authorList>
    </citation>
    <scope>NUCLEOTIDE SEQUENCE</scope>
</reference>
<feature type="domain" description="USP" evidence="15">
    <location>
        <begin position="850"/>
        <end position="1205"/>
    </location>
</feature>
<dbReference type="GO" id="GO:0048471">
    <property type="term" value="C:perinuclear region of cytoplasm"/>
    <property type="evidence" value="ECO:0007669"/>
    <property type="project" value="UniProtKB-SubCell"/>
</dbReference>
<evidence type="ECO:0000256" key="10">
    <source>
        <dbReference type="ARBA" id="ARBA00022786"/>
    </source>
</evidence>
<dbReference type="PROSITE" id="PS50235">
    <property type="entry name" value="USP_3"/>
    <property type="match status" value="1"/>
</dbReference>
<dbReference type="Pfam" id="PF01302">
    <property type="entry name" value="CAP_GLY"/>
    <property type="match status" value="2"/>
</dbReference>
<proteinExistence type="inferred from homology"/>
<dbReference type="Gene3D" id="2.30.30.190">
    <property type="entry name" value="CAP Gly-rich-like domain"/>
    <property type="match status" value="2"/>
</dbReference>
<dbReference type="GO" id="GO:0006508">
    <property type="term" value="P:proteolysis"/>
    <property type="evidence" value="ECO:0007669"/>
    <property type="project" value="UniProtKB-KW"/>
</dbReference>
<evidence type="ECO:0000256" key="14">
    <source>
        <dbReference type="SAM" id="MobiDB-lite"/>
    </source>
</evidence>
<dbReference type="GO" id="GO:0004843">
    <property type="term" value="F:cysteine-type deubiquitinase activity"/>
    <property type="evidence" value="ECO:0007669"/>
    <property type="project" value="UniProtKB-EC"/>
</dbReference>
<dbReference type="SUPFAM" id="SSF74924">
    <property type="entry name" value="Cap-Gly domain"/>
    <property type="match status" value="2"/>
</dbReference>
<feature type="region of interest" description="Disordered" evidence="14">
    <location>
        <begin position="559"/>
        <end position="661"/>
    </location>
</feature>
<feature type="compositionally biased region" description="Polar residues" evidence="14">
    <location>
        <begin position="580"/>
        <end position="597"/>
    </location>
</feature>
<feature type="compositionally biased region" description="Polar residues" evidence="14">
    <location>
        <begin position="607"/>
        <end position="617"/>
    </location>
</feature>
<keyword evidence="10" id="KW-0833">Ubl conjugation pathway</keyword>
<comment type="subcellular location">
    <subcellularLocation>
        <location evidence="2">Cytoplasm</location>
        <location evidence="2">Cytoskeleton</location>
        <location evidence="2">Microtubule organizing center</location>
        <location evidence="2">Centrosome</location>
    </subcellularLocation>
    <subcellularLocation>
        <location evidence="3">Cytoplasm</location>
        <location evidence="3">Perinuclear region</location>
    </subcellularLocation>
</comment>
<accession>A0A7R9CBT4</accession>
<dbReference type="SMART" id="SM01052">
    <property type="entry name" value="CAP_GLY"/>
    <property type="match status" value="3"/>
</dbReference>
<dbReference type="AlphaFoldDB" id="A0A7R9CBT4"/>
<feature type="region of interest" description="Disordered" evidence="14">
    <location>
        <begin position="263"/>
        <end position="318"/>
    </location>
</feature>
<evidence type="ECO:0000256" key="11">
    <source>
        <dbReference type="ARBA" id="ARBA00022801"/>
    </source>
</evidence>
<comment type="similarity">
    <text evidence="4">Belongs to the peptidase C19 family.</text>
</comment>
<dbReference type="InterPro" id="IPR036859">
    <property type="entry name" value="CAP-Gly_dom_sf"/>
</dbReference>
<sequence>MNIVDDESNLRDTTSFLYYVVNSGVVARGLHDSVEKVIRKGSLLEVLPTEDNGDEVIMKVLNDELLCIGKWDNTTVLYRCHRYTLVPVNPILLLALQAVPPLARITVAQNEQEFCQLTKLTVGEMVNYFLEDNKKDEPELALIKYKGFVEELGPGLYFGLEVLANNGDFNENGTKKYFPGTSGKTVFATLNQLGKYSRTKVSAFVDIYNQASKRSDIESQRLLPRVGESLMPSNEKKVQCQNGGNKDPGNFKTTLVLHLKDKTTMPRHHSSSSVEKTGKLIGWGGATPSRLEEERMPESASPSPLLPPPLNGSKNRKEPLNGRIDPFQGQDCSSCLTSPSRTGPNGAQPCALDSDIIGDNGDLSQSVVKVGDRVVWVTNSGPEVGYIRWIGILDDIPELKMAGVEFDNPIGTCNGSYKKNQLFQADMNCASFLPLISLIKADDYFPKKDTASKKFRNLKYIENYSNSKVAHHANSRSQVNSMKYSEPSFKTQRSESFHLTNPVIELTDTRDNDPFPEDNTNQRNGKVNICRSEYVFSESSLDSSAARLDDSNKSLVVTNSKNLNNSSKRNGTSYVDGDTGANNPGSSNFMSGSSRVSKPNETKMRHSYSQDTNNGGSDFQGDLLDEFWPSVAESSQPKTKGTREDKKIRPAHGSNRKLSRFDINGDPQLAIVGEGIQNLLSTSAPGTSNEHHEAFLSVSPGASSGGGSYYDTPNIVDDSPEPALPIDLSVGSVVEVTINKEPRYGVIRWIGAVPEDRKGRKVAGIEMEEEYAGLTDGTFNGRRYFQCNPKKAMFVNLSQCHKDSRFQDMHPVPTDTKIKTFGQVDCPAIPGAVRPICRKGDLHDICGKYKGIQGHHNSCYLDATLFSMFTFTSVFDSLLFRPPTENDIVHYEEVQRVLREEIVNPLRANLYVRADRVMKLRTLLENLSSVTGLTSEEKDPEEFLTSLVAQILRAKPFLKLSSGQEAYHYQLFVEKDEHLTMPSVQQLFEQSFLASDIKLKEVPSCLIIQMPRFGKSFKMYPRILPSQLLDVTDIIEDSPRQCTVCGKLAEFECKECFGQCGAGLESTAFCGQCLETAHSHQRRSSHAWRHLTVPVEFSILQDHCPIPRLYMELFAVVCIETSHYVAFVKCGSGSEAPWCFFDSMADRKGEQNGYNIPEMVSCPDLPSWLSDDGAHLLQEMKDDRQLPEHAKRLLCDAYMCMYQSPDVMIEKKNSLHNLHCCRWTDVNTEITSLFRGW</sequence>
<dbReference type="Gene3D" id="3.90.70.10">
    <property type="entry name" value="Cysteine proteinases"/>
    <property type="match status" value="1"/>
</dbReference>
<gene>
    <name evidence="17" type="ORF">TCEB3V08_LOCUS1730</name>
</gene>
<evidence type="ECO:0000256" key="8">
    <source>
        <dbReference type="ARBA" id="ARBA00022670"/>
    </source>
</evidence>
<organism evidence="17">
    <name type="scientific">Timema cristinae</name>
    <name type="common">Walking stick</name>
    <dbReference type="NCBI Taxonomy" id="61476"/>
    <lineage>
        <taxon>Eukaryota</taxon>
        <taxon>Metazoa</taxon>
        <taxon>Ecdysozoa</taxon>
        <taxon>Arthropoda</taxon>
        <taxon>Hexapoda</taxon>
        <taxon>Insecta</taxon>
        <taxon>Pterygota</taxon>
        <taxon>Neoptera</taxon>
        <taxon>Polyneoptera</taxon>
        <taxon>Phasmatodea</taxon>
        <taxon>Timematodea</taxon>
        <taxon>Timematoidea</taxon>
        <taxon>Timematidae</taxon>
        <taxon>Timema</taxon>
    </lineage>
</organism>
<dbReference type="InterPro" id="IPR028889">
    <property type="entry name" value="USP"/>
</dbReference>
<dbReference type="FunFam" id="3.90.70.10:FF:000009">
    <property type="entry name" value="Putative ubiquitin carboxyl-terminal hydrolase CYLD"/>
    <property type="match status" value="1"/>
</dbReference>
<keyword evidence="7" id="KW-0597">Phosphoprotein</keyword>
<dbReference type="GO" id="GO:0005813">
    <property type="term" value="C:centrosome"/>
    <property type="evidence" value="ECO:0007669"/>
    <property type="project" value="UniProtKB-SubCell"/>
</dbReference>
<dbReference type="InterPro" id="IPR000938">
    <property type="entry name" value="CAP-Gly_domain"/>
</dbReference>
<evidence type="ECO:0000256" key="3">
    <source>
        <dbReference type="ARBA" id="ARBA00004556"/>
    </source>
</evidence>
<evidence type="ECO:0000256" key="2">
    <source>
        <dbReference type="ARBA" id="ARBA00004300"/>
    </source>
</evidence>
<evidence type="ECO:0000256" key="7">
    <source>
        <dbReference type="ARBA" id="ARBA00022553"/>
    </source>
</evidence>
<evidence type="ECO:0000256" key="9">
    <source>
        <dbReference type="ARBA" id="ARBA00022723"/>
    </source>
</evidence>
<dbReference type="EMBL" id="OC316795">
    <property type="protein sequence ID" value="CAD7393770.1"/>
    <property type="molecule type" value="Genomic_DNA"/>
</dbReference>
<evidence type="ECO:0000256" key="5">
    <source>
        <dbReference type="ARBA" id="ARBA00012759"/>
    </source>
</evidence>
<dbReference type="SUPFAM" id="SSF54001">
    <property type="entry name" value="Cysteine proteinases"/>
    <property type="match status" value="1"/>
</dbReference>
<evidence type="ECO:0000256" key="6">
    <source>
        <dbReference type="ARBA" id="ARBA00022490"/>
    </source>
</evidence>
<comment type="catalytic activity">
    <reaction evidence="1">
        <text>Thiol-dependent hydrolysis of ester, thioester, amide, peptide and isopeptide bonds formed by the C-terminal Gly of ubiquitin (a 76-residue protein attached to proteins as an intracellular targeting signal).</text>
        <dbReference type="EC" id="3.4.19.12"/>
    </reaction>
</comment>
<name>A0A7R9CBT4_TIMCR</name>
<feature type="compositionally biased region" description="Low complexity" evidence="14">
    <location>
        <begin position="559"/>
        <end position="568"/>
    </location>
</feature>